<dbReference type="Pfam" id="PF01882">
    <property type="entry name" value="DUF58"/>
    <property type="match status" value="1"/>
</dbReference>
<comment type="caution">
    <text evidence="3">The sequence shown here is derived from an EMBL/GenBank/DDBJ whole genome shotgun (WGS) entry which is preliminary data.</text>
</comment>
<keyword evidence="1" id="KW-0812">Transmembrane</keyword>
<dbReference type="PANTHER" id="PTHR33608">
    <property type="entry name" value="BLL2464 PROTEIN"/>
    <property type="match status" value="1"/>
</dbReference>
<dbReference type="Proteomes" id="UP001185012">
    <property type="component" value="Unassembled WGS sequence"/>
</dbReference>
<protein>
    <submittedName>
        <fullName evidence="3">Uncharacterized protein (DUF58 family)</fullName>
    </submittedName>
</protein>
<sequence>MTSSKRSPVRYRFRDNAWLPGPRLFAALGFGLVLTLAAAMVGLHDWTALVFHLALTGLVIEEFRRMRRHGSVQLTRESDGFLELGQSNPIRIHVYNPAPWPVTCVVKDDYPEGFQLDRREMTVTVPAGETETLVYHVRPHRRGRHSFDRIHVRQRGPMGLLVRQQAAVLPEEKQVYPLLKHVRRVRGGVYKRKLSATGPHNRHGLGRGSEFAHIRDYVPDDEPRWINWTATARRGKLATNVYQPEQGQHVAILLDCGRIMGVRDGELTRLDRAVEAALAFAAIAVERGDQVSLLAFSSQVKKWVPPGKGAPHLQRIIEAVYDLEPDYVESGYRTAMESLAFHHKRRTLVALFTDASNLTFADELIEHIRVLQRRHLIMTVTMEDPQLQRECNLRPREEKEVFRKAIAQQVTEERDERLKALKRRGVITLNVAPDQLAEQVIHSFLDIKNRSLL</sequence>
<dbReference type="RefSeq" id="WP_309861481.1">
    <property type="nucleotide sequence ID" value="NZ_JAVDQG010000001.1"/>
</dbReference>
<evidence type="ECO:0000313" key="3">
    <source>
        <dbReference type="EMBL" id="MDR6224314.1"/>
    </source>
</evidence>
<name>A0ABU1IHR8_9BACL</name>
<accession>A0ABU1IHR8</accession>
<organism evidence="3 4">
    <name type="scientific">Desmospora profundinema</name>
    <dbReference type="NCBI Taxonomy" id="1571184"/>
    <lineage>
        <taxon>Bacteria</taxon>
        <taxon>Bacillati</taxon>
        <taxon>Bacillota</taxon>
        <taxon>Bacilli</taxon>
        <taxon>Bacillales</taxon>
        <taxon>Thermoactinomycetaceae</taxon>
        <taxon>Desmospora</taxon>
    </lineage>
</organism>
<dbReference type="PANTHER" id="PTHR33608:SF3">
    <property type="entry name" value="SLR2013 PROTEIN"/>
    <property type="match status" value="1"/>
</dbReference>
<keyword evidence="1" id="KW-0472">Membrane</keyword>
<dbReference type="Gene3D" id="3.40.50.410">
    <property type="entry name" value="von Willebrand factor, type A domain"/>
    <property type="match status" value="1"/>
</dbReference>
<feature type="domain" description="DUF58" evidence="2">
    <location>
        <begin position="214"/>
        <end position="386"/>
    </location>
</feature>
<keyword evidence="1" id="KW-1133">Transmembrane helix</keyword>
<dbReference type="InterPro" id="IPR002881">
    <property type="entry name" value="DUF58"/>
</dbReference>
<evidence type="ECO:0000256" key="1">
    <source>
        <dbReference type="SAM" id="Phobius"/>
    </source>
</evidence>
<dbReference type="SUPFAM" id="SSF53300">
    <property type="entry name" value="vWA-like"/>
    <property type="match status" value="1"/>
</dbReference>
<reference evidence="3 4" key="1">
    <citation type="submission" date="2023-07" db="EMBL/GenBank/DDBJ databases">
        <title>Genomic Encyclopedia of Type Strains, Phase IV (KMG-IV): sequencing the most valuable type-strain genomes for metagenomic binning, comparative biology and taxonomic classification.</title>
        <authorList>
            <person name="Goeker M."/>
        </authorList>
    </citation>
    <scope>NUCLEOTIDE SEQUENCE [LARGE SCALE GENOMIC DNA]</scope>
    <source>
        <strain evidence="3 4">DSM 45903</strain>
    </source>
</reference>
<evidence type="ECO:0000259" key="2">
    <source>
        <dbReference type="Pfam" id="PF01882"/>
    </source>
</evidence>
<dbReference type="InterPro" id="IPR036465">
    <property type="entry name" value="vWFA_dom_sf"/>
</dbReference>
<keyword evidence="4" id="KW-1185">Reference proteome</keyword>
<feature type="transmembrane region" description="Helical" evidence="1">
    <location>
        <begin position="21"/>
        <end position="40"/>
    </location>
</feature>
<gene>
    <name evidence="3" type="ORF">JOE21_000302</name>
</gene>
<evidence type="ECO:0000313" key="4">
    <source>
        <dbReference type="Proteomes" id="UP001185012"/>
    </source>
</evidence>
<dbReference type="EMBL" id="JAVDQG010000001">
    <property type="protein sequence ID" value="MDR6224314.1"/>
    <property type="molecule type" value="Genomic_DNA"/>
</dbReference>
<proteinExistence type="predicted"/>